<reference evidence="1 2" key="1">
    <citation type="journal article" date="2018" name="Sci. Data">
        <title>The draft genome sequence of cork oak.</title>
        <authorList>
            <person name="Ramos A.M."/>
            <person name="Usie A."/>
            <person name="Barbosa P."/>
            <person name="Barros P.M."/>
            <person name="Capote T."/>
            <person name="Chaves I."/>
            <person name="Simoes F."/>
            <person name="Abreu I."/>
            <person name="Carrasquinho I."/>
            <person name="Faro C."/>
            <person name="Guimaraes J.B."/>
            <person name="Mendonca D."/>
            <person name="Nobrega F."/>
            <person name="Rodrigues L."/>
            <person name="Saibo N.J.M."/>
            <person name="Varela M.C."/>
            <person name="Egas C."/>
            <person name="Matos J."/>
            <person name="Miguel C.M."/>
            <person name="Oliveira M.M."/>
            <person name="Ricardo C.P."/>
            <person name="Goncalves S."/>
        </authorList>
    </citation>
    <scope>NUCLEOTIDE SEQUENCE [LARGE SCALE GENOMIC DNA]</scope>
    <source>
        <strain evidence="2">cv. HL8</strain>
    </source>
</reference>
<dbReference type="Proteomes" id="UP000237347">
    <property type="component" value="Unassembled WGS sequence"/>
</dbReference>
<dbReference type="AlphaFoldDB" id="A0AAW0JA51"/>
<gene>
    <name evidence="1" type="primary">DMR6_6</name>
    <name evidence="1" type="ORF">CFP56_035406</name>
</gene>
<evidence type="ECO:0000313" key="1">
    <source>
        <dbReference type="EMBL" id="KAK7823510.1"/>
    </source>
</evidence>
<accession>A0AAW0JA51</accession>
<comment type="caution">
    <text evidence="1">The sequence shown here is derived from an EMBL/GenBank/DDBJ whole genome shotgun (WGS) entry which is preliminary data.</text>
</comment>
<dbReference type="InterPro" id="IPR027443">
    <property type="entry name" value="IPNS-like_sf"/>
</dbReference>
<proteinExistence type="predicted"/>
<protein>
    <submittedName>
        <fullName evidence="1">Protein downy mildew resistance 6</fullName>
    </submittedName>
</protein>
<name>A0AAW0JA51_QUESU</name>
<keyword evidence="2" id="KW-1185">Reference proteome</keyword>
<evidence type="ECO:0000313" key="2">
    <source>
        <dbReference type="Proteomes" id="UP000237347"/>
    </source>
</evidence>
<sequence length="104" mass="11921">MDTKVLSTGVRCTNLPENYVRQESDRSRLSEFSACDDVPVIDLGLEDRTQVVKQIAESANPMAFFSCTQMTHQRLSTIGDYLRPRCYPTDKYVPEWPSNLPDFK</sequence>
<dbReference type="Gene3D" id="2.60.120.330">
    <property type="entry name" value="B-lactam Antibiotic, Isopenicillin N Synthase, Chain"/>
    <property type="match status" value="1"/>
</dbReference>
<dbReference type="EMBL" id="PKMF04000631">
    <property type="protein sequence ID" value="KAK7823510.1"/>
    <property type="molecule type" value="Genomic_DNA"/>
</dbReference>
<organism evidence="1 2">
    <name type="scientific">Quercus suber</name>
    <name type="common">Cork oak</name>
    <dbReference type="NCBI Taxonomy" id="58331"/>
    <lineage>
        <taxon>Eukaryota</taxon>
        <taxon>Viridiplantae</taxon>
        <taxon>Streptophyta</taxon>
        <taxon>Embryophyta</taxon>
        <taxon>Tracheophyta</taxon>
        <taxon>Spermatophyta</taxon>
        <taxon>Magnoliopsida</taxon>
        <taxon>eudicotyledons</taxon>
        <taxon>Gunneridae</taxon>
        <taxon>Pentapetalae</taxon>
        <taxon>rosids</taxon>
        <taxon>fabids</taxon>
        <taxon>Fagales</taxon>
        <taxon>Fagaceae</taxon>
        <taxon>Quercus</taxon>
    </lineage>
</organism>